<comment type="caution">
    <text evidence="3">The sequence shown here is derived from an EMBL/GenBank/DDBJ whole genome shotgun (WGS) entry which is preliminary data.</text>
</comment>
<dbReference type="InterPro" id="IPR019734">
    <property type="entry name" value="TPR_rpt"/>
</dbReference>
<feature type="signal peptide" evidence="2">
    <location>
        <begin position="1"/>
        <end position="27"/>
    </location>
</feature>
<evidence type="ECO:0000256" key="1">
    <source>
        <dbReference type="PROSITE-ProRule" id="PRU00339"/>
    </source>
</evidence>
<protein>
    <submittedName>
        <fullName evidence="3">Tetratricopeptide repeat protein</fullName>
    </submittedName>
</protein>
<evidence type="ECO:0000256" key="2">
    <source>
        <dbReference type="SAM" id="SignalP"/>
    </source>
</evidence>
<name>A0A933L7S5_9HYPH</name>
<dbReference type="EMBL" id="JACRAF010000065">
    <property type="protein sequence ID" value="MBI4923936.1"/>
    <property type="molecule type" value="Genomic_DNA"/>
</dbReference>
<organism evidence="3 4">
    <name type="scientific">Devosia nanyangense</name>
    <dbReference type="NCBI Taxonomy" id="1228055"/>
    <lineage>
        <taxon>Bacteria</taxon>
        <taxon>Pseudomonadati</taxon>
        <taxon>Pseudomonadota</taxon>
        <taxon>Alphaproteobacteria</taxon>
        <taxon>Hyphomicrobiales</taxon>
        <taxon>Devosiaceae</taxon>
        <taxon>Devosia</taxon>
    </lineage>
</organism>
<dbReference type="AlphaFoldDB" id="A0A933L7S5"/>
<accession>A0A933L7S5</accession>
<gene>
    <name evidence="3" type="ORF">HY834_19555</name>
</gene>
<feature type="repeat" description="TPR" evidence="1">
    <location>
        <begin position="87"/>
        <end position="120"/>
    </location>
</feature>
<evidence type="ECO:0000313" key="4">
    <source>
        <dbReference type="Proteomes" id="UP000782610"/>
    </source>
</evidence>
<keyword evidence="1" id="KW-0802">TPR repeat</keyword>
<dbReference type="Gene3D" id="1.25.40.10">
    <property type="entry name" value="Tetratricopeptide repeat domain"/>
    <property type="match status" value="1"/>
</dbReference>
<dbReference type="SUPFAM" id="SSF48452">
    <property type="entry name" value="TPR-like"/>
    <property type="match status" value="1"/>
</dbReference>
<proteinExistence type="predicted"/>
<dbReference type="Pfam" id="PF00515">
    <property type="entry name" value="TPR_1"/>
    <property type="match status" value="1"/>
</dbReference>
<feature type="chain" id="PRO_5037771593" evidence="2">
    <location>
        <begin position="28"/>
        <end position="167"/>
    </location>
</feature>
<dbReference type="PROSITE" id="PS50005">
    <property type="entry name" value="TPR"/>
    <property type="match status" value="1"/>
</dbReference>
<dbReference type="InterPro" id="IPR011990">
    <property type="entry name" value="TPR-like_helical_dom_sf"/>
</dbReference>
<sequence>MENSKWNRLAGIVALVAALTIAAPALAIDTGGGDGGGGSSGGGGGHTQSAAPAVPTLATARADIKAKNWAQAITDLKLIVADGGGNADVYNLLGYSYRNAGSYELAGRAYVKALKLDPKHTGALEYQGVLFIKLGQLDKANANLAKIKTICGTGCEEYRDLAKALAT</sequence>
<dbReference type="SMART" id="SM00028">
    <property type="entry name" value="TPR"/>
    <property type="match status" value="1"/>
</dbReference>
<reference evidence="3" key="1">
    <citation type="submission" date="2020-07" db="EMBL/GenBank/DDBJ databases">
        <title>Huge and variable diversity of episymbiotic CPR bacteria and DPANN archaea in groundwater ecosystems.</title>
        <authorList>
            <person name="He C.Y."/>
            <person name="Keren R."/>
            <person name="Whittaker M."/>
            <person name="Farag I.F."/>
            <person name="Doudna J."/>
            <person name="Cate J.H.D."/>
            <person name="Banfield J.F."/>
        </authorList>
    </citation>
    <scope>NUCLEOTIDE SEQUENCE</scope>
    <source>
        <strain evidence="3">NC_groundwater_1586_Pr3_B-0.1um_66_15</strain>
    </source>
</reference>
<dbReference type="Proteomes" id="UP000782610">
    <property type="component" value="Unassembled WGS sequence"/>
</dbReference>
<keyword evidence="2" id="KW-0732">Signal</keyword>
<dbReference type="PROSITE" id="PS50293">
    <property type="entry name" value="TPR_REGION"/>
    <property type="match status" value="1"/>
</dbReference>
<evidence type="ECO:0000313" key="3">
    <source>
        <dbReference type="EMBL" id="MBI4923936.1"/>
    </source>
</evidence>